<reference evidence="14" key="2">
    <citation type="journal article" date="2003" name="Nucleic Acids Res.">
        <title>A comparison of three fission yeast mitochondrial genomes.</title>
        <authorList>
            <person name="Bullerwell C.E."/>
            <person name="Leigh J."/>
            <person name="Forget L."/>
            <person name="Lang B.F."/>
        </authorList>
    </citation>
    <scope>NUCLEOTIDE SEQUENCE [LARGE SCALE GENOMIC DNA]</scope>
</reference>
<evidence type="ECO:0000256" key="11">
    <source>
        <dbReference type="ARBA" id="ARBA00023310"/>
    </source>
</evidence>
<evidence type="ECO:0000313" key="14">
    <source>
        <dbReference type="EMBL" id="AAN37919.1"/>
    </source>
</evidence>
<dbReference type="RefSeq" id="NP_705626.1">
    <property type="nucleotide sequence ID" value="NC_004332.1"/>
</dbReference>
<feature type="transmembrane region" description="Helical" evidence="13">
    <location>
        <begin position="215"/>
        <end position="238"/>
    </location>
</feature>
<evidence type="ECO:0000256" key="7">
    <source>
        <dbReference type="ARBA" id="ARBA00022781"/>
    </source>
</evidence>
<dbReference type="InterPro" id="IPR023011">
    <property type="entry name" value="ATP_synth_F0_asu_AS"/>
</dbReference>
<dbReference type="PROSITE" id="PS00449">
    <property type="entry name" value="ATPASE_A"/>
    <property type="match status" value="1"/>
</dbReference>
<evidence type="ECO:0000256" key="4">
    <source>
        <dbReference type="ARBA" id="ARBA00022448"/>
    </source>
</evidence>
<dbReference type="GO" id="GO:0015078">
    <property type="term" value="F:proton transmembrane transporter activity"/>
    <property type="evidence" value="ECO:0007669"/>
    <property type="project" value="InterPro"/>
</dbReference>
<feature type="transmembrane region" description="Helical" evidence="13">
    <location>
        <begin position="21"/>
        <end position="47"/>
    </location>
</feature>
<keyword evidence="8 13" id="KW-1133">Transmembrane helix</keyword>
<accession>Q8HMZ0</accession>
<keyword evidence="14" id="KW-0378">Hydrolase</keyword>
<dbReference type="Gene3D" id="1.20.120.220">
    <property type="entry name" value="ATP synthase, F0 complex, subunit A"/>
    <property type="match status" value="1"/>
</dbReference>
<reference evidence="14" key="1">
    <citation type="submission" date="2002-09" db="EMBL/GenBank/DDBJ databases">
        <authorList>
            <person name="Lang F.B.F."/>
        </authorList>
    </citation>
    <scope>NUCLEOTIDE SEQUENCE</scope>
</reference>
<dbReference type="InterPro" id="IPR045083">
    <property type="entry name" value="ATP_synth_F0_asu_bact/mt"/>
</dbReference>
<keyword evidence="11" id="KW-0066">ATP synthesis</keyword>
<keyword evidence="6 13" id="KW-0812">Transmembrane</keyword>
<name>Q8HMZ0_SCHJY</name>
<dbReference type="NCBIfam" id="TIGR01131">
    <property type="entry name" value="ATP_synt_6_or_A"/>
    <property type="match status" value="1"/>
</dbReference>
<feature type="transmembrane region" description="Helical" evidence="13">
    <location>
        <begin position="154"/>
        <end position="174"/>
    </location>
</feature>
<dbReference type="GO" id="GO:0005743">
    <property type="term" value="C:mitochondrial inner membrane"/>
    <property type="evidence" value="ECO:0007669"/>
    <property type="project" value="UniProtKB-SubCell"/>
</dbReference>
<keyword evidence="10 13" id="KW-0472">Membrane</keyword>
<gene>
    <name evidence="14" type="primary">atp6</name>
</gene>
<feature type="transmembrane region" description="Helical" evidence="13">
    <location>
        <begin position="180"/>
        <end position="203"/>
    </location>
</feature>
<evidence type="ECO:0000256" key="12">
    <source>
        <dbReference type="RuleBase" id="RU004450"/>
    </source>
</evidence>
<comment type="subcellular location">
    <subcellularLocation>
        <location evidence="1 12">Mitochondrion inner membrane</location>
        <topology evidence="1 12">Multi-pass membrane protein</topology>
    </subcellularLocation>
</comment>
<evidence type="ECO:0000256" key="8">
    <source>
        <dbReference type="ARBA" id="ARBA00022989"/>
    </source>
</evidence>
<sequence length="256" mass="29106">MFKIFSPLEQFELNNYLQIKLFDNSILTISNFSFFLFLTILIIFFLFKLNNKNIVPNNYSYLMESINATVINLLPNKLIKNNNILGKYYPLLYTIFVFILITNLIGLIPYSFAITAQLIFVLALSLTILTGSIILGFNLHYFKFFNLFVPNNTPLFLLPLIVIIEFISFFARGLSLGIRLSANIIAGHLTLAIIGQLIYTFFYSNFSLISNIIGLLPFSLLIAISLLEVAISFIQTYVFTILTTGFISDSINLHGE</sequence>
<dbReference type="VEuPathDB" id="FungiDB:ScjafMp08"/>
<comment type="similarity">
    <text evidence="2">Belongs to the ATPase A chain family.</text>
</comment>
<dbReference type="GO" id="GO:0045259">
    <property type="term" value="C:proton-transporting ATP synthase complex"/>
    <property type="evidence" value="ECO:0007669"/>
    <property type="project" value="UniProtKB-KW"/>
</dbReference>
<evidence type="ECO:0000256" key="13">
    <source>
        <dbReference type="SAM" id="Phobius"/>
    </source>
</evidence>
<evidence type="ECO:0000256" key="9">
    <source>
        <dbReference type="ARBA" id="ARBA00023065"/>
    </source>
</evidence>
<dbReference type="SUPFAM" id="SSF81336">
    <property type="entry name" value="F1F0 ATP synthase subunit A"/>
    <property type="match status" value="1"/>
</dbReference>
<dbReference type="InterPro" id="IPR035908">
    <property type="entry name" value="F0_ATP_A_sf"/>
</dbReference>
<feature type="transmembrane region" description="Helical" evidence="13">
    <location>
        <begin position="118"/>
        <end position="142"/>
    </location>
</feature>
<dbReference type="PANTHER" id="PTHR11410">
    <property type="entry name" value="ATP SYNTHASE SUBUNIT A"/>
    <property type="match status" value="1"/>
</dbReference>
<feature type="transmembrane region" description="Helical" evidence="13">
    <location>
        <begin position="59"/>
        <end position="79"/>
    </location>
</feature>
<dbReference type="AlphaFoldDB" id="Q8HMZ0"/>
<geneLocation type="mitochondrion" evidence="14"/>
<organism evidence="14">
    <name type="scientific">Schizosaccharomyces japonicus (strain yFS275 / FY16936)</name>
    <name type="common">Fission yeast</name>
    <dbReference type="NCBI Taxonomy" id="402676"/>
    <lineage>
        <taxon>Eukaryota</taxon>
        <taxon>Fungi</taxon>
        <taxon>Dikarya</taxon>
        <taxon>Ascomycota</taxon>
        <taxon>Taphrinomycotina</taxon>
        <taxon>Schizosaccharomycetes</taxon>
        <taxon>Schizosaccharomycetales</taxon>
        <taxon>Schizosaccharomycetaceae</taxon>
        <taxon>Schizosaccharomyces</taxon>
    </lineage>
</organism>
<feature type="transmembrane region" description="Helical" evidence="13">
    <location>
        <begin position="91"/>
        <end position="112"/>
    </location>
</feature>
<evidence type="ECO:0000256" key="10">
    <source>
        <dbReference type="ARBA" id="ARBA00023136"/>
    </source>
</evidence>
<keyword evidence="5" id="KW-0138">CF(0)</keyword>
<dbReference type="GO" id="GO:0015986">
    <property type="term" value="P:proton motive force-driven ATP synthesis"/>
    <property type="evidence" value="ECO:0007669"/>
    <property type="project" value="InterPro"/>
</dbReference>
<protein>
    <recommendedName>
        <fullName evidence="3 12">ATP synthase subunit a</fullName>
    </recommendedName>
</protein>
<proteinExistence type="inferred from homology"/>
<dbReference type="PANTHER" id="PTHR11410:SF0">
    <property type="entry name" value="ATP SYNTHASE SUBUNIT A"/>
    <property type="match status" value="1"/>
</dbReference>
<keyword evidence="4" id="KW-0813">Transport</keyword>
<dbReference type="InterPro" id="IPR000568">
    <property type="entry name" value="ATP_synth_F0_asu"/>
</dbReference>
<evidence type="ECO:0000256" key="1">
    <source>
        <dbReference type="ARBA" id="ARBA00004448"/>
    </source>
</evidence>
<keyword evidence="14" id="KW-0496">Mitochondrion</keyword>
<dbReference type="PRINTS" id="PR00123">
    <property type="entry name" value="ATPASEA"/>
</dbReference>
<dbReference type="Pfam" id="PF00119">
    <property type="entry name" value="ATP-synt_A"/>
    <property type="match status" value="1"/>
</dbReference>
<keyword evidence="7" id="KW-0375">Hydrogen ion transport</keyword>
<dbReference type="EMBL" id="AF547983">
    <property type="protein sequence ID" value="AAN37919.1"/>
    <property type="molecule type" value="Genomic_DNA"/>
</dbReference>
<dbReference type="GO" id="GO:0016787">
    <property type="term" value="F:hydrolase activity"/>
    <property type="evidence" value="ECO:0007669"/>
    <property type="project" value="UniProtKB-KW"/>
</dbReference>
<dbReference type="HAMAP" id="MF_01393">
    <property type="entry name" value="ATP_synth_a_bact"/>
    <property type="match status" value="1"/>
</dbReference>
<evidence type="ECO:0000256" key="3">
    <source>
        <dbReference type="ARBA" id="ARBA00021312"/>
    </source>
</evidence>
<keyword evidence="9" id="KW-0406">Ion transport</keyword>
<evidence type="ECO:0000256" key="5">
    <source>
        <dbReference type="ARBA" id="ARBA00022547"/>
    </source>
</evidence>
<evidence type="ECO:0000256" key="2">
    <source>
        <dbReference type="ARBA" id="ARBA00006810"/>
    </source>
</evidence>
<dbReference type="CDD" id="cd00310">
    <property type="entry name" value="ATP-synt_Fo_a_6"/>
    <property type="match status" value="1"/>
</dbReference>
<evidence type="ECO:0000256" key="6">
    <source>
        <dbReference type="ARBA" id="ARBA00022692"/>
    </source>
</evidence>
<dbReference type="GeneID" id="805372"/>